<gene>
    <name evidence="7" type="primary">ubiE</name>
    <name evidence="7" type="ORF">SCALIN_C27_0151</name>
</gene>
<protein>
    <submittedName>
        <fullName evidence="7">Radical-SAM methyltransferase</fullName>
    </submittedName>
</protein>
<keyword evidence="7" id="KW-0808">Transferase</keyword>
<dbReference type="InterPro" id="IPR029063">
    <property type="entry name" value="SAM-dependent_MTases_sf"/>
</dbReference>
<dbReference type="OrthoDB" id="9772751at2"/>
<dbReference type="PROSITE" id="PS51918">
    <property type="entry name" value="RADICAL_SAM"/>
    <property type="match status" value="1"/>
</dbReference>
<dbReference type="CDD" id="cd01335">
    <property type="entry name" value="Radical_SAM"/>
    <property type="match status" value="1"/>
</dbReference>
<dbReference type="AlphaFoldDB" id="A0A286U0U1"/>
<dbReference type="SUPFAM" id="SSF53335">
    <property type="entry name" value="S-adenosyl-L-methionine-dependent methyltransferases"/>
    <property type="match status" value="1"/>
</dbReference>
<dbReference type="Gene3D" id="3.20.20.70">
    <property type="entry name" value="Aldolase class I"/>
    <property type="match status" value="1"/>
</dbReference>
<dbReference type="Gene3D" id="3.40.50.150">
    <property type="entry name" value="Vaccinia Virus protein VP39"/>
    <property type="match status" value="1"/>
</dbReference>
<evidence type="ECO:0000256" key="3">
    <source>
        <dbReference type="ARBA" id="ARBA00022723"/>
    </source>
</evidence>
<dbReference type="GO" id="GO:0032259">
    <property type="term" value="P:methylation"/>
    <property type="evidence" value="ECO:0007669"/>
    <property type="project" value="UniProtKB-KW"/>
</dbReference>
<evidence type="ECO:0000313" key="7">
    <source>
        <dbReference type="EMBL" id="GAX61754.1"/>
    </source>
</evidence>
<evidence type="ECO:0000256" key="1">
    <source>
        <dbReference type="ARBA" id="ARBA00001966"/>
    </source>
</evidence>
<keyword evidence="3" id="KW-0479">Metal-binding</keyword>
<dbReference type="InterPro" id="IPR050377">
    <property type="entry name" value="Radical_SAM_PqqE_MftC-like"/>
</dbReference>
<dbReference type="GO" id="GO:0051536">
    <property type="term" value="F:iron-sulfur cluster binding"/>
    <property type="evidence" value="ECO:0007669"/>
    <property type="project" value="UniProtKB-KW"/>
</dbReference>
<evidence type="ECO:0000256" key="2">
    <source>
        <dbReference type="ARBA" id="ARBA00022691"/>
    </source>
</evidence>
<comment type="caution">
    <text evidence="7">The sequence shown here is derived from an EMBL/GenBank/DDBJ whole genome shotgun (WGS) entry which is preliminary data.</text>
</comment>
<dbReference type="EMBL" id="BAOS01000027">
    <property type="protein sequence ID" value="GAX61754.1"/>
    <property type="molecule type" value="Genomic_DNA"/>
</dbReference>
<dbReference type="SFLD" id="SFLDG01386">
    <property type="entry name" value="main_SPASM_domain-containing"/>
    <property type="match status" value="1"/>
</dbReference>
<feature type="domain" description="Radical SAM core" evidence="6">
    <location>
        <begin position="107"/>
        <end position="326"/>
    </location>
</feature>
<dbReference type="InterPro" id="IPR023885">
    <property type="entry name" value="4Fe4S-binding_SPASM_dom"/>
</dbReference>
<reference evidence="8" key="1">
    <citation type="journal article" date="2017" name="Environ. Microbiol. Rep.">
        <title>Genetic Diversity of Marine Anaerobic Ammonium-Oxidizing Bacteria as Revealed by Genomic and Proteomic Analyses of 'Candidatus Scalindua japonica'.</title>
        <authorList>
            <person name="Oshiki M."/>
            <person name="Mizuto K."/>
            <person name="Kimura Z."/>
            <person name="Kindaichi T."/>
            <person name="Satoh H."/>
            <person name="Okabe S."/>
        </authorList>
    </citation>
    <scope>NUCLEOTIDE SEQUENCE [LARGE SCALE GENOMIC DNA]</scope>
    <source>
        <strain evidence="8">husup-a2</strain>
    </source>
</reference>
<organism evidence="7 8">
    <name type="scientific">Candidatus Scalindua japonica</name>
    <dbReference type="NCBI Taxonomy" id="1284222"/>
    <lineage>
        <taxon>Bacteria</taxon>
        <taxon>Pseudomonadati</taxon>
        <taxon>Planctomycetota</taxon>
        <taxon>Candidatus Brocadiia</taxon>
        <taxon>Candidatus Brocadiales</taxon>
        <taxon>Candidatus Scalinduaceae</taxon>
        <taxon>Candidatus Scalindua</taxon>
    </lineage>
</organism>
<dbReference type="SMART" id="SM00729">
    <property type="entry name" value="Elp3"/>
    <property type="match status" value="1"/>
</dbReference>
<dbReference type="InterPro" id="IPR025714">
    <property type="entry name" value="Methyltranfer_dom"/>
</dbReference>
<evidence type="ECO:0000256" key="4">
    <source>
        <dbReference type="ARBA" id="ARBA00023004"/>
    </source>
</evidence>
<dbReference type="RefSeq" id="WP_096895120.1">
    <property type="nucleotide sequence ID" value="NZ_BAOS01000027.1"/>
</dbReference>
<dbReference type="Pfam" id="PF04055">
    <property type="entry name" value="Radical_SAM"/>
    <property type="match status" value="1"/>
</dbReference>
<evidence type="ECO:0000256" key="5">
    <source>
        <dbReference type="ARBA" id="ARBA00023014"/>
    </source>
</evidence>
<dbReference type="SFLD" id="SFLDS00029">
    <property type="entry name" value="Radical_SAM"/>
    <property type="match status" value="1"/>
</dbReference>
<comment type="cofactor">
    <cofactor evidence="1">
        <name>[4Fe-4S] cluster</name>
        <dbReference type="ChEBI" id="CHEBI:49883"/>
    </cofactor>
</comment>
<dbReference type="PANTHER" id="PTHR11228">
    <property type="entry name" value="RADICAL SAM DOMAIN PROTEIN"/>
    <property type="match status" value="1"/>
</dbReference>
<dbReference type="InterPro" id="IPR006638">
    <property type="entry name" value="Elp3/MiaA/NifB-like_rSAM"/>
</dbReference>
<dbReference type="InterPro" id="IPR007197">
    <property type="entry name" value="rSAM"/>
</dbReference>
<keyword evidence="4" id="KW-0408">Iron</keyword>
<dbReference type="Pfam" id="PF13186">
    <property type="entry name" value="SPASM"/>
    <property type="match status" value="1"/>
</dbReference>
<dbReference type="SFLD" id="SFLDG01067">
    <property type="entry name" value="SPASM/twitch_domain_containing"/>
    <property type="match status" value="1"/>
</dbReference>
<dbReference type="NCBIfam" id="TIGR04085">
    <property type="entry name" value="rSAM_more_4Fe4S"/>
    <property type="match status" value="1"/>
</dbReference>
<dbReference type="InterPro" id="IPR058240">
    <property type="entry name" value="rSAM_sf"/>
</dbReference>
<keyword evidence="2" id="KW-0949">S-adenosyl-L-methionine</keyword>
<dbReference type="InterPro" id="IPR013785">
    <property type="entry name" value="Aldolase_TIM"/>
</dbReference>
<evidence type="ECO:0000259" key="6">
    <source>
        <dbReference type="PROSITE" id="PS51918"/>
    </source>
</evidence>
<proteinExistence type="predicted"/>
<dbReference type="Pfam" id="PF13847">
    <property type="entry name" value="Methyltransf_31"/>
    <property type="match status" value="1"/>
</dbReference>
<keyword evidence="8" id="KW-1185">Reference proteome</keyword>
<evidence type="ECO:0000313" key="8">
    <source>
        <dbReference type="Proteomes" id="UP000218542"/>
    </source>
</evidence>
<dbReference type="PANTHER" id="PTHR11228:SF7">
    <property type="entry name" value="PQQA PEPTIDE CYCLASE"/>
    <property type="match status" value="1"/>
</dbReference>
<dbReference type="CDD" id="cd02440">
    <property type="entry name" value="AdoMet_MTases"/>
    <property type="match status" value="1"/>
</dbReference>
<keyword evidence="5" id="KW-0411">Iron-sulfur</keyword>
<name>A0A286U0U1_9BACT</name>
<dbReference type="SUPFAM" id="SSF102114">
    <property type="entry name" value="Radical SAM enzymes"/>
    <property type="match status" value="1"/>
</dbReference>
<sequence length="851" mass="95490">MEINEKSQFYVPDYYHIEEGSLHLFLDHEMPNWIITDRRGGQIIEDIKSCRNMKELIHNYAVNFNVDYTKAWLEVHTFLKDLIRSEFLTSEPVKRTEYTGRADFIHAEKLNELWLHTNNSCNLTCSHCLVNSSPNEDKGLSTEVIKRIIDEATTLGTTRFYFTGGEPFIRKDIFELTDYICNHKKSELIILTNGTLLKGETIEELQKFDKKYLKIQISLDGSRPEVNDPLRGKGSFNQIVEGIKNSIRAGYYPTVTTVIANSNIDDIPEATKLLASLGVKTHHLLWAHKRGRITDNGNNSIPPIDKVIEVTRRVKEVAGESGITVDNHDSYKFRSNSNRGTRYDLGNACYDSMCVYSNGDVYPSASFAGHAGLRCGSILDNTLSEIWKNSNMSKAFRNATLQHKEKCRECHIKFVCGGGDIEHSFFFSENGFKLETDRFPADLGIHALDPYCDLHKEITKDVIFELAEVRKKMMERKTGFNAPVVLRSMGEGATVCGADEQTPNPQVLNPESVIVNQPSVHTLHSNCVLSFDVDKPRSIVREFYGKAAEEPQEELCCPTKNSDEDTSHIPQEVLDRFYGCGSPTIIAGVLPGETMVDLGAGAGIDCFIAAKKVGPKGKVYGIDMTDEMLKVANENRLLVAKNLGFDIVEFRKGFLEEIPVDSGTVDLITSNCVVNLSPDKKAVFSEMWRVLKDHGRIVISDIVSQVETPPHLKLNKQLWGECISGALTEDEFMAYLEQAGFYGLQTLSKVFWKDIEGYSFHSVTLRGYKFEKKEDCVYIGQRAVYHGPYKAITDEEGHLFPRNEPVAVCTDTAQKLSNPPYTGQFAIFNGNDGNKAAYSCSPSKEEGVSCC</sequence>
<dbReference type="Proteomes" id="UP000218542">
    <property type="component" value="Unassembled WGS sequence"/>
</dbReference>
<accession>A0A286U0U1</accession>
<dbReference type="GO" id="GO:0046872">
    <property type="term" value="F:metal ion binding"/>
    <property type="evidence" value="ECO:0007669"/>
    <property type="project" value="UniProtKB-KW"/>
</dbReference>
<keyword evidence="7" id="KW-0489">Methyltransferase</keyword>
<dbReference type="GO" id="GO:0008168">
    <property type="term" value="F:methyltransferase activity"/>
    <property type="evidence" value="ECO:0007669"/>
    <property type="project" value="UniProtKB-KW"/>
</dbReference>